<keyword evidence="1" id="KW-0472">Membrane</keyword>
<protein>
    <recommendedName>
        <fullName evidence="2">PAC domain-containing protein</fullName>
    </recommendedName>
</protein>
<evidence type="ECO:0000313" key="3">
    <source>
        <dbReference type="EMBL" id="KKM73436.1"/>
    </source>
</evidence>
<dbReference type="PROSITE" id="PS50113">
    <property type="entry name" value="PAC"/>
    <property type="match status" value="1"/>
</dbReference>
<sequence>MRLYNVRFIITGTIIAILYWFIEGLLHYFFFDFEGHSVDHLVEDLFSPAPHELYMRLIIFGLMVLFGVYSNKISRKRAQDVTYTERQRLYTLLDNLPAFVSLQADDYSIRYANRYFREKFGSSDNKKCYEILFNRNKPCNECQISSIFVKKTPFEKELEFRNGKSYQLYYYPFKDDTNELLALSLGIDITEKKEAEKLIVDELNKLKELDQIRNDLIR</sequence>
<feature type="transmembrane region" description="Helical" evidence="1">
    <location>
        <begin position="7"/>
        <end position="31"/>
    </location>
</feature>
<evidence type="ECO:0000259" key="2">
    <source>
        <dbReference type="PROSITE" id="PS50113"/>
    </source>
</evidence>
<gene>
    <name evidence="3" type="ORF">LCGC14_1410570</name>
</gene>
<feature type="transmembrane region" description="Helical" evidence="1">
    <location>
        <begin position="53"/>
        <end position="69"/>
    </location>
</feature>
<reference evidence="3" key="1">
    <citation type="journal article" date="2015" name="Nature">
        <title>Complex archaea that bridge the gap between prokaryotes and eukaryotes.</title>
        <authorList>
            <person name="Spang A."/>
            <person name="Saw J.H."/>
            <person name="Jorgensen S.L."/>
            <person name="Zaremba-Niedzwiedzka K."/>
            <person name="Martijn J."/>
            <person name="Lind A.E."/>
            <person name="van Eijk R."/>
            <person name="Schleper C."/>
            <person name="Guy L."/>
            <person name="Ettema T.J."/>
        </authorList>
    </citation>
    <scope>NUCLEOTIDE SEQUENCE</scope>
</reference>
<keyword evidence="1" id="KW-0812">Transmembrane</keyword>
<organism evidence="3">
    <name type="scientific">marine sediment metagenome</name>
    <dbReference type="NCBI Taxonomy" id="412755"/>
    <lineage>
        <taxon>unclassified sequences</taxon>
        <taxon>metagenomes</taxon>
        <taxon>ecological metagenomes</taxon>
    </lineage>
</organism>
<keyword evidence="1" id="KW-1133">Transmembrane helix</keyword>
<dbReference type="Gene3D" id="3.30.450.20">
    <property type="entry name" value="PAS domain"/>
    <property type="match status" value="1"/>
</dbReference>
<comment type="caution">
    <text evidence="3">The sequence shown here is derived from an EMBL/GenBank/DDBJ whole genome shotgun (WGS) entry which is preliminary data.</text>
</comment>
<dbReference type="SUPFAM" id="SSF55785">
    <property type="entry name" value="PYP-like sensor domain (PAS domain)"/>
    <property type="match status" value="1"/>
</dbReference>
<name>A0A0F9KFG1_9ZZZZ</name>
<feature type="non-terminal residue" evidence="3">
    <location>
        <position position="218"/>
    </location>
</feature>
<dbReference type="EMBL" id="LAZR01009304">
    <property type="protein sequence ID" value="KKM73436.1"/>
    <property type="molecule type" value="Genomic_DNA"/>
</dbReference>
<dbReference type="AlphaFoldDB" id="A0A0F9KFG1"/>
<accession>A0A0F9KFG1</accession>
<dbReference type="InterPro" id="IPR035965">
    <property type="entry name" value="PAS-like_dom_sf"/>
</dbReference>
<evidence type="ECO:0000256" key="1">
    <source>
        <dbReference type="SAM" id="Phobius"/>
    </source>
</evidence>
<dbReference type="InterPro" id="IPR000700">
    <property type="entry name" value="PAS-assoc_C"/>
</dbReference>
<feature type="domain" description="PAC" evidence="2">
    <location>
        <begin position="152"/>
        <end position="201"/>
    </location>
</feature>
<proteinExistence type="predicted"/>